<keyword evidence="3" id="KW-1185">Reference proteome</keyword>
<evidence type="ECO:0000313" key="3">
    <source>
        <dbReference type="Proteomes" id="UP000198882"/>
    </source>
</evidence>
<dbReference type="OrthoDB" id="296997at2157"/>
<dbReference type="Pfam" id="PF25934">
    <property type="entry name" value="DUF7979"/>
    <property type="match status" value="1"/>
</dbReference>
<gene>
    <name evidence="2" type="ORF">SAMN04515672_0224</name>
</gene>
<evidence type="ECO:0000259" key="1">
    <source>
        <dbReference type="Pfam" id="PF25934"/>
    </source>
</evidence>
<reference evidence="3" key="1">
    <citation type="submission" date="2016-10" db="EMBL/GenBank/DDBJ databases">
        <authorList>
            <person name="Varghese N."/>
            <person name="Submissions S."/>
        </authorList>
    </citation>
    <scope>NUCLEOTIDE SEQUENCE [LARGE SCALE GENOMIC DNA]</scope>
    <source>
        <strain evidence="3">B4,CECT 8067,JCM 17497</strain>
    </source>
</reference>
<name>A0A1G8SWD2_9EURY</name>
<dbReference type="Proteomes" id="UP000198882">
    <property type="component" value="Unassembled WGS sequence"/>
</dbReference>
<accession>A0A1G8SWD2</accession>
<sequence length="75" mass="8591">MSMASCDILRRSRHLERVESVTAETTVRHVDQLDTETLDAFYRALTADRPVSEADVDLEPGEVIVFTDYYRVART</sequence>
<organism evidence="2 3">
    <name type="scientific">Natronorubrum texcoconense</name>
    <dbReference type="NCBI Taxonomy" id="1095776"/>
    <lineage>
        <taxon>Archaea</taxon>
        <taxon>Methanobacteriati</taxon>
        <taxon>Methanobacteriota</taxon>
        <taxon>Stenosarchaea group</taxon>
        <taxon>Halobacteria</taxon>
        <taxon>Halobacteriales</taxon>
        <taxon>Natrialbaceae</taxon>
        <taxon>Natronorubrum</taxon>
    </lineage>
</organism>
<protein>
    <recommendedName>
        <fullName evidence="1">DUF7979 domain-containing protein</fullName>
    </recommendedName>
</protein>
<feature type="domain" description="DUF7979" evidence="1">
    <location>
        <begin position="14"/>
        <end position="72"/>
    </location>
</feature>
<dbReference type="EMBL" id="FNFE01000001">
    <property type="protein sequence ID" value="SDJ33568.1"/>
    <property type="molecule type" value="Genomic_DNA"/>
</dbReference>
<dbReference type="InterPro" id="IPR058285">
    <property type="entry name" value="DUF7979"/>
</dbReference>
<evidence type="ECO:0000313" key="2">
    <source>
        <dbReference type="EMBL" id="SDJ33568.1"/>
    </source>
</evidence>
<dbReference type="RefSeq" id="WP_090302795.1">
    <property type="nucleotide sequence ID" value="NZ_FNFE01000001.1"/>
</dbReference>
<proteinExistence type="predicted"/>
<dbReference type="AlphaFoldDB" id="A0A1G8SWD2"/>
<dbReference type="STRING" id="1095776.SAMN04515672_0224"/>